<keyword evidence="7" id="KW-0223">Dioxygenase</keyword>
<dbReference type="PANTHER" id="PTHR30096:SF0">
    <property type="entry name" value="4,5-DOPA DIOXYGENASE EXTRADIOL-LIKE PROTEIN"/>
    <property type="match status" value="1"/>
</dbReference>
<dbReference type="PIRSF" id="PIRSF006157">
    <property type="entry name" value="Doxgns_DODA"/>
    <property type="match status" value="1"/>
</dbReference>
<dbReference type="InterPro" id="IPR004183">
    <property type="entry name" value="Xdiol_dOase_suB"/>
</dbReference>
<dbReference type="EMBL" id="PDDV01000013">
    <property type="protein sequence ID" value="PEH73747.1"/>
    <property type="molecule type" value="Genomic_DNA"/>
</dbReference>
<dbReference type="NCBIfam" id="NF007914">
    <property type="entry name" value="PRK10628.1"/>
    <property type="match status" value="1"/>
</dbReference>
<dbReference type="Proteomes" id="UP000219788">
    <property type="component" value="Unassembled WGS sequence"/>
</dbReference>
<gene>
    <name evidence="7" type="ORF">CRM76_18335</name>
</gene>
<comment type="cofactor">
    <cofactor evidence="1">
        <name>Zn(2+)</name>
        <dbReference type="ChEBI" id="CHEBI:29105"/>
    </cofactor>
</comment>
<dbReference type="GO" id="GO:0016702">
    <property type="term" value="F:oxidoreductase activity, acting on single donors with incorporation of molecular oxygen, incorporation of two atoms of oxygen"/>
    <property type="evidence" value="ECO:0007669"/>
    <property type="project" value="UniProtKB-ARBA"/>
</dbReference>
<dbReference type="RefSeq" id="WP_047060493.1">
    <property type="nucleotide sequence ID" value="NZ_AP028090.1"/>
</dbReference>
<dbReference type="AlphaFoldDB" id="A0A2A7U616"/>
<evidence type="ECO:0000313" key="7">
    <source>
        <dbReference type="EMBL" id="PEH73747.1"/>
    </source>
</evidence>
<keyword evidence="5" id="KW-0560">Oxidoreductase</keyword>
<feature type="domain" description="Extradiol ring-cleavage dioxygenase class III enzyme subunit B" evidence="6">
    <location>
        <begin position="33"/>
        <end position="237"/>
    </location>
</feature>
<dbReference type="STRING" id="636.AAW15_13670"/>
<accession>A0A2A7U616</accession>
<name>A0A2A7U616_EDWTA</name>
<evidence type="ECO:0000256" key="1">
    <source>
        <dbReference type="ARBA" id="ARBA00001947"/>
    </source>
</evidence>
<dbReference type="GO" id="GO:0008270">
    <property type="term" value="F:zinc ion binding"/>
    <property type="evidence" value="ECO:0007669"/>
    <property type="project" value="InterPro"/>
</dbReference>
<comment type="similarity">
    <text evidence="2">Belongs to the DODA-type extradiol aromatic ring-opening dioxygenase family.</text>
</comment>
<dbReference type="InterPro" id="IPR014436">
    <property type="entry name" value="Extradiol_dOase_DODA"/>
</dbReference>
<dbReference type="Gene3D" id="3.40.830.10">
    <property type="entry name" value="LigB-like"/>
    <property type="match status" value="1"/>
</dbReference>
<dbReference type="Pfam" id="PF02900">
    <property type="entry name" value="LigB"/>
    <property type="match status" value="1"/>
</dbReference>
<evidence type="ECO:0000256" key="3">
    <source>
        <dbReference type="ARBA" id="ARBA00022723"/>
    </source>
</evidence>
<keyword evidence="3" id="KW-0479">Metal-binding</keyword>
<evidence type="ECO:0000313" key="8">
    <source>
        <dbReference type="Proteomes" id="UP000219788"/>
    </source>
</evidence>
<dbReference type="CDD" id="cd07363">
    <property type="entry name" value="45_DOPA_Dioxygenase"/>
    <property type="match status" value="1"/>
</dbReference>
<dbReference type="SUPFAM" id="SSF53213">
    <property type="entry name" value="LigB-like"/>
    <property type="match status" value="1"/>
</dbReference>
<evidence type="ECO:0000256" key="2">
    <source>
        <dbReference type="ARBA" id="ARBA00007581"/>
    </source>
</evidence>
<dbReference type="OrthoDB" id="9790889at2"/>
<dbReference type="GO" id="GO:0008198">
    <property type="term" value="F:ferrous iron binding"/>
    <property type="evidence" value="ECO:0007669"/>
    <property type="project" value="InterPro"/>
</dbReference>
<sequence>MYDAPMPALFLGHGSPMNALEETPFSAQWRRLGIALPRPRAIVVISAHWCTRGLWVTAMTHPRTLHDFTGFPPALAALSYPAPGSPALAMELQTLLAADFPLALDRQAWGFDHGAWSLLLHLYPQADIPLVQLSLDLTQPPAYHYRLGQALAVLRRRGILLLGSGNVVHNLRTLRWQASAPPYPWALRFERFVRDNLSQQGCESPLVQFARHPDAALANPTPEHFLPLLTVLGCWDGRERQQVFDLGIVMGSLSMLSLQIG</sequence>
<comment type="caution">
    <text evidence="7">The sequence shown here is derived from an EMBL/GenBank/DDBJ whole genome shotgun (WGS) entry which is preliminary data.</text>
</comment>
<proteinExistence type="inferred from homology"/>
<organism evidence="7 8">
    <name type="scientific">Edwardsiella tarda</name>
    <dbReference type="NCBI Taxonomy" id="636"/>
    <lineage>
        <taxon>Bacteria</taxon>
        <taxon>Pseudomonadati</taxon>
        <taxon>Pseudomonadota</taxon>
        <taxon>Gammaproteobacteria</taxon>
        <taxon>Enterobacterales</taxon>
        <taxon>Hafniaceae</taxon>
        <taxon>Edwardsiella</taxon>
    </lineage>
</organism>
<evidence type="ECO:0000259" key="6">
    <source>
        <dbReference type="Pfam" id="PF02900"/>
    </source>
</evidence>
<keyword evidence="4" id="KW-0862">Zinc</keyword>
<protein>
    <submittedName>
        <fullName evidence="7">4,5-DOPA dioxygenase extradiol</fullName>
    </submittedName>
</protein>
<dbReference type="PANTHER" id="PTHR30096">
    <property type="entry name" value="4,5-DOPA DIOXYGENASE EXTRADIOL-LIKE PROTEIN"/>
    <property type="match status" value="1"/>
</dbReference>
<evidence type="ECO:0000256" key="4">
    <source>
        <dbReference type="ARBA" id="ARBA00022833"/>
    </source>
</evidence>
<evidence type="ECO:0000256" key="5">
    <source>
        <dbReference type="ARBA" id="ARBA00023002"/>
    </source>
</evidence>
<reference evidence="8" key="1">
    <citation type="submission" date="2017-09" db="EMBL/GenBank/DDBJ databases">
        <title>FDA dAtabase for Regulatory Grade micrObial Sequences (FDA-ARGOS): Supporting development and validation of Infectious Disease Dx tests.</title>
        <authorList>
            <person name="Goldberg B."/>
            <person name="Campos J."/>
            <person name="Tallon L."/>
            <person name="Sadzewicz L."/>
            <person name="Ott S."/>
            <person name="Zhao X."/>
            <person name="Nagaraj S."/>
            <person name="Vavikolanu K."/>
            <person name="Aluvathingal J."/>
            <person name="Nadendla S."/>
            <person name="Geyer C."/>
            <person name="Sichtig H."/>
        </authorList>
    </citation>
    <scope>NUCLEOTIDE SEQUENCE [LARGE SCALE GENOMIC DNA]</scope>
    <source>
        <strain evidence="8">FDAARGOS_370</strain>
    </source>
</reference>